<dbReference type="Proteomes" id="UP001328733">
    <property type="component" value="Unassembled WGS sequence"/>
</dbReference>
<name>A0AAW9QPF9_9CHRO</name>
<dbReference type="RefSeq" id="WP_332864576.1">
    <property type="nucleotide sequence ID" value="NZ_JBAFSM010000012.1"/>
</dbReference>
<evidence type="ECO:0000256" key="2">
    <source>
        <dbReference type="SAM" id="Phobius"/>
    </source>
</evidence>
<protein>
    <recommendedName>
        <fullName evidence="5">LapA family protein</fullName>
    </recommendedName>
</protein>
<feature type="compositionally biased region" description="Basic and acidic residues" evidence="1">
    <location>
        <begin position="137"/>
        <end position="151"/>
    </location>
</feature>
<proteinExistence type="predicted"/>
<feature type="compositionally biased region" description="Pro residues" evidence="1">
    <location>
        <begin position="79"/>
        <end position="89"/>
    </location>
</feature>
<evidence type="ECO:0000313" key="3">
    <source>
        <dbReference type="EMBL" id="MEG3437095.1"/>
    </source>
</evidence>
<evidence type="ECO:0000313" key="4">
    <source>
        <dbReference type="Proteomes" id="UP001328733"/>
    </source>
</evidence>
<evidence type="ECO:0000256" key="1">
    <source>
        <dbReference type="SAM" id="MobiDB-lite"/>
    </source>
</evidence>
<keyword evidence="2" id="KW-1133">Transmembrane helix</keyword>
<dbReference type="EMBL" id="JBAFSM010000012">
    <property type="protein sequence ID" value="MEG3437095.1"/>
    <property type="molecule type" value="Genomic_DNA"/>
</dbReference>
<feature type="compositionally biased region" description="Basic and acidic residues" evidence="1">
    <location>
        <begin position="110"/>
        <end position="120"/>
    </location>
</feature>
<feature type="region of interest" description="Disordered" evidence="1">
    <location>
        <begin position="214"/>
        <end position="236"/>
    </location>
</feature>
<keyword evidence="4" id="KW-1185">Reference proteome</keyword>
<keyword evidence="2" id="KW-0472">Membrane</keyword>
<feature type="compositionally biased region" description="Basic and acidic residues" evidence="1">
    <location>
        <begin position="159"/>
        <end position="172"/>
    </location>
</feature>
<feature type="transmembrane region" description="Helical" evidence="2">
    <location>
        <begin position="39"/>
        <end position="61"/>
    </location>
</feature>
<dbReference type="AlphaFoldDB" id="A0AAW9QPF9"/>
<keyword evidence="2" id="KW-0812">Transmembrane</keyword>
<feature type="region of interest" description="Disordered" evidence="1">
    <location>
        <begin position="71"/>
        <end position="187"/>
    </location>
</feature>
<evidence type="ECO:0008006" key="5">
    <source>
        <dbReference type="Google" id="ProtNLM"/>
    </source>
</evidence>
<gene>
    <name evidence="3" type="ORF">V0288_08195</name>
</gene>
<reference evidence="3 4" key="1">
    <citation type="submission" date="2024-01" db="EMBL/GenBank/DDBJ databases">
        <title>Genomic insights into the taxonomy and metabolism of the cyanobacterium Pannus brasiliensis CCIBt3594.</title>
        <authorList>
            <person name="Machado M."/>
            <person name="Botero N.B."/>
            <person name="Andreote A.P.D."/>
            <person name="Feitosa A.M.T."/>
            <person name="Popin R."/>
            <person name="Sivonen K."/>
            <person name="Fiore M.F."/>
        </authorList>
    </citation>
    <scope>NUCLEOTIDE SEQUENCE [LARGE SCALE GENOMIC DNA]</scope>
    <source>
        <strain evidence="3 4">CCIBt3594</strain>
    </source>
</reference>
<organism evidence="3 4">
    <name type="scientific">Pannus brasiliensis CCIBt3594</name>
    <dbReference type="NCBI Taxonomy" id="1427578"/>
    <lineage>
        <taxon>Bacteria</taxon>
        <taxon>Bacillati</taxon>
        <taxon>Cyanobacteriota</taxon>
        <taxon>Cyanophyceae</taxon>
        <taxon>Oscillatoriophycideae</taxon>
        <taxon>Chroococcales</taxon>
        <taxon>Microcystaceae</taxon>
        <taxon>Pannus</taxon>
    </lineage>
</organism>
<accession>A0AAW9QPF9</accession>
<comment type="caution">
    <text evidence="3">The sequence shown here is derived from an EMBL/GenBank/DDBJ whole genome shotgun (WGS) entry which is preliminary data.</text>
</comment>
<sequence length="236" mass="26586">MGWIVFLVAIGIGGLLFWQNLQAITLIFFGGVMTVTLPIALWVLLFTGAGIISSLTLQFLYSFGRPLARPREVDRTGPRPSPSSIPPRQPYAINEDSRSTVPPTVPPASRPRDDWERDSNADDWNVEVPPEQPTRIQEPEIRDRVEDRTRIQEPAVQERVQDRSIADEKPADSENSPPPAPRERTAAVYSYSYRTARQTRGESGDTVYDANYRIITPPDREETGTPANPDEDEDWI</sequence>